<dbReference type="Pfam" id="PF00702">
    <property type="entry name" value="Hydrolase"/>
    <property type="match status" value="1"/>
</dbReference>
<dbReference type="SFLD" id="SFLDG01129">
    <property type="entry name" value="C1.5:_HAD__Beta-PGM__Phosphata"/>
    <property type="match status" value="1"/>
</dbReference>
<evidence type="ECO:0000256" key="1">
    <source>
        <dbReference type="ARBA" id="ARBA00022801"/>
    </source>
</evidence>
<proteinExistence type="predicted"/>
<dbReference type="SUPFAM" id="SSF56784">
    <property type="entry name" value="HAD-like"/>
    <property type="match status" value="1"/>
</dbReference>
<dbReference type="GO" id="GO:0016787">
    <property type="term" value="F:hydrolase activity"/>
    <property type="evidence" value="ECO:0007669"/>
    <property type="project" value="UniProtKB-KW"/>
</dbReference>
<evidence type="ECO:0000313" key="3">
    <source>
        <dbReference type="Proteomes" id="UP000247540"/>
    </source>
</evidence>
<dbReference type="PANTHER" id="PTHR43316">
    <property type="entry name" value="HYDROLASE, HALOACID DELAHOGENASE-RELATED"/>
    <property type="match status" value="1"/>
</dbReference>
<dbReference type="PRINTS" id="PR00413">
    <property type="entry name" value="HADHALOGNASE"/>
</dbReference>
<dbReference type="NCBIfam" id="TIGR01509">
    <property type="entry name" value="HAD-SF-IA-v3"/>
    <property type="match status" value="1"/>
</dbReference>
<dbReference type="InterPro" id="IPR036412">
    <property type="entry name" value="HAD-like_sf"/>
</dbReference>
<gene>
    <name evidence="2" type="ORF">DFQ15_1067</name>
</gene>
<dbReference type="InterPro" id="IPR006439">
    <property type="entry name" value="HAD-SF_hydro_IA"/>
</dbReference>
<keyword evidence="1 2" id="KW-0378">Hydrolase</keyword>
<dbReference type="AlphaFoldDB" id="A0A318SUU8"/>
<dbReference type="EMBL" id="QJTC01000006">
    <property type="protein sequence ID" value="PYE78504.1"/>
    <property type="molecule type" value="Genomic_DNA"/>
</dbReference>
<protein>
    <submittedName>
        <fullName evidence="2">Putative hydrolase of the HAD superfamily</fullName>
    </submittedName>
</protein>
<dbReference type="Proteomes" id="UP000247540">
    <property type="component" value="Unassembled WGS sequence"/>
</dbReference>
<reference evidence="2 3" key="1">
    <citation type="submission" date="2018-06" db="EMBL/GenBank/DDBJ databases">
        <title>Genomic Encyclopedia of Type Strains, Phase III (KMG-III): the genomes of soil and plant-associated and newly described type strains.</title>
        <authorList>
            <person name="Whitman W."/>
        </authorList>
    </citation>
    <scope>NUCLEOTIDE SEQUENCE [LARGE SCALE GENOMIC DNA]</scope>
    <source>
        <strain evidence="2 3">CECT 7646</strain>
    </source>
</reference>
<dbReference type="Gene3D" id="3.40.50.1000">
    <property type="entry name" value="HAD superfamily/HAD-like"/>
    <property type="match status" value="1"/>
</dbReference>
<dbReference type="SFLD" id="SFLDS00003">
    <property type="entry name" value="Haloacid_Dehalogenase"/>
    <property type="match status" value="1"/>
</dbReference>
<dbReference type="PANTHER" id="PTHR43316:SF3">
    <property type="entry name" value="HALOACID DEHALOGENASE, TYPE II (AFU_ORTHOLOGUE AFUA_2G07750)-RELATED"/>
    <property type="match status" value="1"/>
</dbReference>
<dbReference type="InterPro" id="IPR023214">
    <property type="entry name" value="HAD_sf"/>
</dbReference>
<comment type="caution">
    <text evidence="2">The sequence shown here is derived from an EMBL/GenBank/DDBJ whole genome shotgun (WGS) entry which is preliminary data.</text>
</comment>
<sequence length="240" mass="25490">MPPTPDLDVSRIRAISLDLDDTLWPVWPAIERAEGVLHAWLAQHAPATAALFADTAALRRIRVAMADELPHMRHDLSGLRRESIRRALQQAGDDAALAEPAFDAFFAARQQVDFYADALDALARLAARWPLVALSNGNANVHTVGIGAHFSASISAQGLGIAKPDARIFAAAAGSVGVPVNAVLHVGDDVAMDVVGALDAGMQAVWVNRAGLAWEHPRRPQLEVTELGALCDRLGCPAVS</sequence>
<dbReference type="InterPro" id="IPR051540">
    <property type="entry name" value="S-2-haloacid_dehalogenase"/>
</dbReference>
<name>A0A318SUU8_9BURK</name>
<evidence type="ECO:0000313" key="2">
    <source>
        <dbReference type="EMBL" id="PYE78504.1"/>
    </source>
</evidence>
<keyword evidence="3" id="KW-1185">Reference proteome</keyword>
<dbReference type="OrthoDB" id="367448at2"/>
<dbReference type="RefSeq" id="WP_110465053.1">
    <property type="nucleotide sequence ID" value="NZ_JAMOFZ010000006.1"/>
</dbReference>
<dbReference type="NCBIfam" id="TIGR01549">
    <property type="entry name" value="HAD-SF-IA-v1"/>
    <property type="match status" value="1"/>
</dbReference>
<organism evidence="2 3">
    <name type="scientific">Xylophilus ampelinus</name>
    <dbReference type="NCBI Taxonomy" id="54067"/>
    <lineage>
        <taxon>Bacteria</taxon>
        <taxon>Pseudomonadati</taxon>
        <taxon>Pseudomonadota</taxon>
        <taxon>Betaproteobacteria</taxon>
        <taxon>Burkholderiales</taxon>
        <taxon>Xylophilus</taxon>
    </lineage>
</organism>
<dbReference type="Gene3D" id="1.20.120.1600">
    <property type="match status" value="1"/>
</dbReference>
<accession>A0A318SUU8</accession>